<dbReference type="PROSITE" id="PS51257">
    <property type="entry name" value="PROKAR_LIPOPROTEIN"/>
    <property type="match status" value="1"/>
</dbReference>
<dbReference type="EMBL" id="MHTK01000006">
    <property type="protein sequence ID" value="OHA59403.1"/>
    <property type="molecule type" value="Genomic_DNA"/>
</dbReference>
<comment type="caution">
    <text evidence="1">The sequence shown here is derived from an EMBL/GenBank/DDBJ whole genome shotgun (WGS) entry which is preliminary data.</text>
</comment>
<dbReference type="STRING" id="1802439.A2589_00850"/>
<accession>A0A1G2QG89</accession>
<reference evidence="1 2" key="1">
    <citation type="journal article" date="2016" name="Nat. Commun.">
        <title>Thousands of microbial genomes shed light on interconnected biogeochemical processes in an aquifer system.</title>
        <authorList>
            <person name="Anantharaman K."/>
            <person name="Brown C.T."/>
            <person name="Hug L.A."/>
            <person name="Sharon I."/>
            <person name="Castelle C.J."/>
            <person name="Probst A.J."/>
            <person name="Thomas B.C."/>
            <person name="Singh A."/>
            <person name="Wilkins M.J."/>
            <person name="Karaoz U."/>
            <person name="Brodie E.L."/>
            <person name="Williams K.H."/>
            <person name="Hubbard S.S."/>
            <person name="Banfield J.F."/>
        </authorList>
    </citation>
    <scope>NUCLEOTIDE SEQUENCE [LARGE SCALE GENOMIC DNA]</scope>
</reference>
<organism evidence="1 2">
    <name type="scientific">Candidatus Vogelbacteria bacterium RIFOXYD1_FULL_46_19</name>
    <dbReference type="NCBI Taxonomy" id="1802439"/>
    <lineage>
        <taxon>Bacteria</taxon>
        <taxon>Candidatus Vogeliibacteriota</taxon>
    </lineage>
</organism>
<protein>
    <recommendedName>
        <fullName evidence="3">(d)CMP kinase</fullName>
    </recommendedName>
</protein>
<gene>
    <name evidence="1" type="ORF">A2589_00850</name>
</gene>
<sequence>MKITIYGLPGTGTSTVGCLLAAKLGYEFKYSGAMFRQKAEALSLTLNELESLAQTDPSYDLELDQTVTAYGQKHTNFVFDSRLAWHFIPDSFKIKFDCSEPVRIARIARRENKSLAQARAETNDRMEKIFERYARYYGITNCTCEANFDFSINTTSISPSEVCARLETVIKDLK</sequence>
<dbReference type="AlphaFoldDB" id="A0A1G2QG89"/>
<dbReference type="Pfam" id="PF13189">
    <property type="entry name" value="Cytidylate_kin2"/>
    <property type="match status" value="1"/>
</dbReference>
<dbReference type="InterPro" id="IPR027417">
    <property type="entry name" value="P-loop_NTPase"/>
</dbReference>
<dbReference type="SUPFAM" id="SSF52540">
    <property type="entry name" value="P-loop containing nucleoside triphosphate hydrolases"/>
    <property type="match status" value="1"/>
</dbReference>
<name>A0A1G2QG89_9BACT</name>
<evidence type="ECO:0008006" key="3">
    <source>
        <dbReference type="Google" id="ProtNLM"/>
    </source>
</evidence>
<dbReference type="Proteomes" id="UP000177838">
    <property type="component" value="Unassembled WGS sequence"/>
</dbReference>
<evidence type="ECO:0000313" key="1">
    <source>
        <dbReference type="EMBL" id="OHA59403.1"/>
    </source>
</evidence>
<evidence type="ECO:0000313" key="2">
    <source>
        <dbReference type="Proteomes" id="UP000177838"/>
    </source>
</evidence>
<dbReference type="Gene3D" id="3.40.50.300">
    <property type="entry name" value="P-loop containing nucleotide triphosphate hydrolases"/>
    <property type="match status" value="1"/>
</dbReference>
<proteinExistence type="predicted"/>